<dbReference type="AlphaFoldDB" id="A0A432YAB2"/>
<feature type="transmembrane region" description="Helical" evidence="5">
    <location>
        <begin position="89"/>
        <end position="106"/>
    </location>
</feature>
<reference evidence="8" key="1">
    <citation type="journal article" date="2018" name="Front. Microbiol.">
        <title>Genome-Based Analysis Reveals the Taxonomy and Diversity of the Family Idiomarinaceae.</title>
        <authorList>
            <person name="Liu Y."/>
            <person name="Lai Q."/>
            <person name="Shao Z."/>
        </authorList>
    </citation>
    <scope>NUCLEOTIDE SEQUENCE [LARGE SCALE GENOMIC DNA]</scope>
    <source>
        <strain evidence="8">CVS-6</strain>
    </source>
</reference>
<keyword evidence="8" id="KW-1185">Reference proteome</keyword>
<dbReference type="CDD" id="cd12914">
    <property type="entry name" value="PDC1_DGC_like"/>
    <property type="match status" value="1"/>
</dbReference>
<dbReference type="PANTHER" id="PTHR45138:SF9">
    <property type="entry name" value="DIGUANYLATE CYCLASE DGCM-RELATED"/>
    <property type="match status" value="1"/>
</dbReference>
<dbReference type="FunFam" id="3.30.70.270:FF:000001">
    <property type="entry name" value="Diguanylate cyclase domain protein"/>
    <property type="match status" value="1"/>
</dbReference>
<evidence type="ECO:0000256" key="5">
    <source>
        <dbReference type="SAM" id="Phobius"/>
    </source>
</evidence>
<feature type="transmembrane region" description="Helical" evidence="5">
    <location>
        <begin position="118"/>
        <end position="136"/>
    </location>
</feature>
<sequence length="720" mass="81170">MMNRQDKRAVAALPAGNVSDKLTQVFAGIGFGAVAALINYFLAFELYGSVTILLGQTFVFLALFTRGLLAALVSTFIAAIAVYLYTYNSFFFVTLAAEVIVVWFLYQRRVPILMADLIYWLVIGAPLSYAYLPTIIDVPQSFLILVLAKLLLNGLLYTALAILLYQLVPKSWRNVAMKPVSDSLRGRVFYLSFLCIIISSLSFSLLYTVRSAQQVEQQIVSDIGAKANSLRQVSEDFVNNYVVAVHNLRDSMLVVQDFDQKIKLMEVTQQNHPGFISMLLANDEGQIVHGVPAAQFAVLQNNPAVNRDISDRPYYFTPKANGLGYVSSAFRGRGFGTQPIIAISEPLMVNGEFRGIIEGSLNVPELSVLVHRTDIDANYQSVIVTDDKHQVIFATPELNLRSLSTYEPVLLPNLYTQDLPLTRIESRDLLYTQRLNSYGWHVYVFSSPHIITQLFLDNLIILLLFLALIALLFAFVTRRFAQDLNRPLEQLAKQLRHNTETPLAVERGEMTREVRTIADNLIAARKVMVDFNRQLQQQVNEKTADLERLNLKLQKLAREDGLTELLNRRTFDDLAEQRYHEAMATREPIALILMDIDHFKRINDTMGHPVGDECIQCVGALIKEHFERRGCLCGRYGGEEFALFVSASENVLELVEEFQNKLATYCEVNGQVIPVTISMGIAEVRHNFSGGSFRRLVAQADKLLYQSKDNGRNRISLETI</sequence>
<evidence type="ECO:0000313" key="8">
    <source>
        <dbReference type="Proteomes" id="UP000288259"/>
    </source>
</evidence>
<evidence type="ECO:0000313" key="7">
    <source>
        <dbReference type="EMBL" id="RUO57920.1"/>
    </source>
</evidence>
<evidence type="ECO:0000256" key="1">
    <source>
        <dbReference type="ARBA" id="ARBA00001946"/>
    </source>
</evidence>
<evidence type="ECO:0000256" key="2">
    <source>
        <dbReference type="ARBA" id="ARBA00012528"/>
    </source>
</evidence>
<dbReference type="GO" id="GO:0043709">
    <property type="term" value="P:cell adhesion involved in single-species biofilm formation"/>
    <property type="evidence" value="ECO:0007669"/>
    <property type="project" value="TreeGrafter"/>
</dbReference>
<evidence type="ECO:0000256" key="4">
    <source>
        <dbReference type="SAM" id="Coils"/>
    </source>
</evidence>
<evidence type="ECO:0000256" key="3">
    <source>
        <dbReference type="ARBA" id="ARBA00034247"/>
    </source>
</evidence>
<dbReference type="PROSITE" id="PS50887">
    <property type="entry name" value="GGDEF"/>
    <property type="match status" value="1"/>
</dbReference>
<dbReference type="OrthoDB" id="8572793at2"/>
<name>A0A432YAB2_9GAMM</name>
<dbReference type="NCBIfam" id="TIGR00254">
    <property type="entry name" value="GGDEF"/>
    <property type="match status" value="1"/>
</dbReference>
<accession>A0A432YAB2</accession>
<dbReference type="SMART" id="SM00267">
    <property type="entry name" value="GGDEF"/>
    <property type="match status" value="1"/>
</dbReference>
<keyword evidence="5" id="KW-0812">Transmembrane</keyword>
<dbReference type="PANTHER" id="PTHR45138">
    <property type="entry name" value="REGULATORY COMPONENTS OF SENSORY TRANSDUCTION SYSTEM"/>
    <property type="match status" value="1"/>
</dbReference>
<feature type="transmembrane region" description="Helical" evidence="5">
    <location>
        <begin position="188"/>
        <end position="209"/>
    </location>
</feature>
<gene>
    <name evidence="7" type="ORF">CWI71_10955</name>
</gene>
<dbReference type="Gene3D" id="3.30.450.20">
    <property type="entry name" value="PAS domain"/>
    <property type="match status" value="1"/>
</dbReference>
<comment type="catalytic activity">
    <reaction evidence="3">
        <text>2 GTP = 3',3'-c-di-GMP + 2 diphosphate</text>
        <dbReference type="Rhea" id="RHEA:24898"/>
        <dbReference type="ChEBI" id="CHEBI:33019"/>
        <dbReference type="ChEBI" id="CHEBI:37565"/>
        <dbReference type="ChEBI" id="CHEBI:58805"/>
        <dbReference type="EC" id="2.7.7.65"/>
    </reaction>
</comment>
<dbReference type="GO" id="GO:0052621">
    <property type="term" value="F:diguanylate cyclase activity"/>
    <property type="evidence" value="ECO:0007669"/>
    <property type="project" value="UniProtKB-EC"/>
</dbReference>
<dbReference type="CDD" id="cd01949">
    <property type="entry name" value="GGDEF"/>
    <property type="match status" value="1"/>
</dbReference>
<feature type="coiled-coil region" evidence="4">
    <location>
        <begin position="532"/>
        <end position="559"/>
    </location>
</feature>
<dbReference type="InterPro" id="IPR029787">
    <property type="entry name" value="Nucleotide_cyclase"/>
</dbReference>
<feature type="transmembrane region" description="Helical" evidence="5">
    <location>
        <begin position="454"/>
        <end position="476"/>
    </location>
</feature>
<dbReference type="Gene3D" id="3.30.70.270">
    <property type="match status" value="1"/>
</dbReference>
<feature type="domain" description="GGDEF" evidence="6">
    <location>
        <begin position="587"/>
        <end position="720"/>
    </location>
</feature>
<comment type="caution">
    <text evidence="7">The sequence shown here is derived from an EMBL/GenBank/DDBJ whole genome shotgun (WGS) entry which is preliminary data.</text>
</comment>
<feature type="transmembrane region" description="Helical" evidence="5">
    <location>
        <begin position="58"/>
        <end position="83"/>
    </location>
</feature>
<dbReference type="InterPro" id="IPR000160">
    <property type="entry name" value="GGDEF_dom"/>
</dbReference>
<organism evidence="7 8">
    <name type="scientific">Pseudidiomarina insulisalsae</name>
    <dbReference type="NCBI Taxonomy" id="575789"/>
    <lineage>
        <taxon>Bacteria</taxon>
        <taxon>Pseudomonadati</taxon>
        <taxon>Pseudomonadota</taxon>
        <taxon>Gammaproteobacteria</taxon>
        <taxon>Alteromonadales</taxon>
        <taxon>Idiomarinaceae</taxon>
        <taxon>Pseudidiomarina</taxon>
    </lineage>
</organism>
<evidence type="ECO:0000259" key="6">
    <source>
        <dbReference type="PROSITE" id="PS50887"/>
    </source>
</evidence>
<proteinExistence type="predicted"/>
<dbReference type="GO" id="GO:0005886">
    <property type="term" value="C:plasma membrane"/>
    <property type="evidence" value="ECO:0007669"/>
    <property type="project" value="TreeGrafter"/>
</dbReference>
<comment type="cofactor">
    <cofactor evidence="1">
        <name>Mg(2+)</name>
        <dbReference type="ChEBI" id="CHEBI:18420"/>
    </cofactor>
</comment>
<keyword evidence="5" id="KW-1133">Transmembrane helix</keyword>
<dbReference type="InterPro" id="IPR050469">
    <property type="entry name" value="Diguanylate_Cyclase"/>
</dbReference>
<dbReference type="InterPro" id="IPR043128">
    <property type="entry name" value="Rev_trsase/Diguanyl_cyclase"/>
</dbReference>
<protein>
    <recommendedName>
        <fullName evidence="2">diguanylate cyclase</fullName>
        <ecNumber evidence="2">2.7.7.65</ecNumber>
    </recommendedName>
</protein>
<feature type="transmembrane region" description="Helical" evidence="5">
    <location>
        <begin position="25"/>
        <end position="46"/>
    </location>
</feature>
<keyword evidence="4" id="KW-0175">Coiled coil</keyword>
<feature type="transmembrane region" description="Helical" evidence="5">
    <location>
        <begin position="142"/>
        <end position="167"/>
    </location>
</feature>
<dbReference type="EC" id="2.7.7.65" evidence="2"/>
<dbReference type="Proteomes" id="UP000288259">
    <property type="component" value="Unassembled WGS sequence"/>
</dbReference>
<dbReference type="SUPFAM" id="SSF55073">
    <property type="entry name" value="Nucleotide cyclase"/>
    <property type="match status" value="1"/>
</dbReference>
<dbReference type="GO" id="GO:1902201">
    <property type="term" value="P:negative regulation of bacterial-type flagellum-dependent cell motility"/>
    <property type="evidence" value="ECO:0007669"/>
    <property type="project" value="TreeGrafter"/>
</dbReference>
<keyword evidence="5" id="KW-0472">Membrane</keyword>
<dbReference type="EMBL" id="PIPY01000012">
    <property type="protein sequence ID" value="RUO57920.1"/>
    <property type="molecule type" value="Genomic_DNA"/>
</dbReference>
<dbReference type="Pfam" id="PF00990">
    <property type="entry name" value="GGDEF"/>
    <property type="match status" value="1"/>
</dbReference>